<feature type="transmembrane region" description="Helical" evidence="1">
    <location>
        <begin position="58"/>
        <end position="82"/>
    </location>
</feature>
<gene>
    <name evidence="2" type="ORF">SAMN05421829_104167</name>
</gene>
<protein>
    <submittedName>
        <fullName evidence="2">Uncharacterized membrane protein, DUF485 family</fullName>
    </submittedName>
</protein>
<dbReference type="GO" id="GO:0005886">
    <property type="term" value="C:plasma membrane"/>
    <property type="evidence" value="ECO:0007669"/>
    <property type="project" value="TreeGrafter"/>
</dbReference>
<dbReference type="PANTHER" id="PTHR38598:SF1">
    <property type="entry name" value="INNER MEMBRANE PROTEIN YJCH"/>
    <property type="match status" value="1"/>
</dbReference>
<dbReference type="InterPro" id="IPR052959">
    <property type="entry name" value="Inner_membrane_assoc"/>
</dbReference>
<name>A0A1N6SP90_9RHOO</name>
<dbReference type="Proteomes" id="UP000186819">
    <property type="component" value="Unassembled WGS sequence"/>
</dbReference>
<keyword evidence="1" id="KW-0472">Membrane</keyword>
<proteinExistence type="predicted"/>
<organism evidence="2 3">
    <name type="scientific">Aromatoleum tolulyticum</name>
    <dbReference type="NCBI Taxonomy" id="34027"/>
    <lineage>
        <taxon>Bacteria</taxon>
        <taxon>Pseudomonadati</taxon>
        <taxon>Pseudomonadota</taxon>
        <taxon>Betaproteobacteria</taxon>
        <taxon>Rhodocyclales</taxon>
        <taxon>Rhodocyclaceae</taxon>
        <taxon>Aromatoleum</taxon>
    </lineage>
</organism>
<dbReference type="AlphaFoldDB" id="A0A1N6SP90"/>
<dbReference type="PANTHER" id="PTHR38598">
    <property type="entry name" value="INNER MEMBRANE PROTEIN YJCH"/>
    <property type="match status" value="1"/>
</dbReference>
<sequence length="102" mass="11254">MQNDMVTKIVANPKYQKLVSTRSSFGWILTAIMMVVYYGYIAVIAFNKGLFAQRLGDGVMTVGIPVGLGVILFTIVITGIYVRRANSEFDALTQDIVKESSK</sequence>
<feature type="transmembrane region" description="Helical" evidence="1">
    <location>
        <begin position="25"/>
        <end position="46"/>
    </location>
</feature>
<evidence type="ECO:0000313" key="3">
    <source>
        <dbReference type="Proteomes" id="UP000186819"/>
    </source>
</evidence>
<reference evidence="3" key="1">
    <citation type="submission" date="2017-01" db="EMBL/GenBank/DDBJ databases">
        <authorList>
            <person name="Varghese N."/>
            <person name="Submissions S."/>
        </authorList>
    </citation>
    <scope>NUCLEOTIDE SEQUENCE [LARGE SCALE GENOMIC DNA]</scope>
    <source>
        <strain evidence="3">ATCC 51758</strain>
    </source>
</reference>
<dbReference type="OrthoDB" id="5297034at2"/>
<keyword evidence="1" id="KW-0812">Transmembrane</keyword>
<dbReference type="InterPro" id="IPR007436">
    <property type="entry name" value="DUF485"/>
</dbReference>
<keyword evidence="3" id="KW-1185">Reference proteome</keyword>
<accession>A0A1N6SP90</accession>
<keyword evidence="1" id="KW-1133">Transmembrane helix</keyword>
<evidence type="ECO:0000256" key="1">
    <source>
        <dbReference type="SAM" id="Phobius"/>
    </source>
</evidence>
<dbReference type="EMBL" id="FTMD01000004">
    <property type="protein sequence ID" value="SIQ42910.1"/>
    <property type="molecule type" value="Genomic_DNA"/>
</dbReference>
<dbReference type="STRING" id="34027.SAMN05421829_104167"/>
<dbReference type="RefSeq" id="WP_076601520.1">
    <property type="nucleotide sequence ID" value="NZ_FTMD01000004.1"/>
</dbReference>
<dbReference type="Pfam" id="PF04341">
    <property type="entry name" value="DUF485"/>
    <property type="match status" value="1"/>
</dbReference>
<evidence type="ECO:0000313" key="2">
    <source>
        <dbReference type="EMBL" id="SIQ42910.1"/>
    </source>
</evidence>